<dbReference type="AlphaFoldDB" id="A0AA41QI90"/>
<evidence type="ECO:0000313" key="1">
    <source>
        <dbReference type="EMBL" id="MCF4123668.1"/>
    </source>
</evidence>
<sequence length="110" mass="11726">MSTEEERDKADADAMTWHDRHDAYAANAVLAEKLWSALRGLGVERGRMLALGDHAAVYAGISAMGKVSTSIYEEWVAPIPPADAAAGSRGRTTCCVPGRSATTTRRCTTS</sequence>
<gene>
    <name evidence="1" type="ORF">L1785_22155</name>
</gene>
<name>A0AA41QI90_9MICO</name>
<dbReference type="EMBL" id="JAKGSG010000066">
    <property type="protein sequence ID" value="MCF4123668.1"/>
    <property type="molecule type" value="Genomic_DNA"/>
</dbReference>
<comment type="caution">
    <text evidence="1">The sequence shown here is derived from an EMBL/GenBank/DDBJ whole genome shotgun (WGS) entry which is preliminary data.</text>
</comment>
<evidence type="ECO:0000313" key="2">
    <source>
        <dbReference type="Proteomes" id="UP001165405"/>
    </source>
</evidence>
<protein>
    <submittedName>
        <fullName evidence="1">Uncharacterized protein</fullName>
    </submittedName>
</protein>
<dbReference type="RefSeq" id="WP_236091418.1">
    <property type="nucleotide sequence ID" value="NZ_JAKGSG010000066.1"/>
</dbReference>
<organism evidence="1 2">
    <name type="scientific">Antribacter soli</name>
    <dbReference type="NCBI Taxonomy" id="2910976"/>
    <lineage>
        <taxon>Bacteria</taxon>
        <taxon>Bacillati</taxon>
        <taxon>Actinomycetota</taxon>
        <taxon>Actinomycetes</taxon>
        <taxon>Micrococcales</taxon>
        <taxon>Promicromonosporaceae</taxon>
        <taxon>Antribacter</taxon>
    </lineage>
</organism>
<accession>A0AA41QI90</accession>
<keyword evidence="2" id="KW-1185">Reference proteome</keyword>
<reference evidence="1" key="1">
    <citation type="submission" date="2022-01" db="EMBL/GenBank/DDBJ databases">
        <title>Antribacter sp. nov., isolated from Guizhou of China.</title>
        <authorList>
            <person name="Chengliang C."/>
            <person name="Ya Z."/>
        </authorList>
    </citation>
    <scope>NUCLEOTIDE SEQUENCE</scope>
    <source>
        <strain evidence="1">KLBMP 9083</strain>
    </source>
</reference>
<dbReference type="Proteomes" id="UP001165405">
    <property type="component" value="Unassembled WGS sequence"/>
</dbReference>
<proteinExistence type="predicted"/>